<protein>
    <submittedName>
        <fullName evidence="1">Uncharacterized protein</fullName>
    </submittedName>
</protein>
<accession>A0A397V877</accession>
<organism evidence="1 2">
    <name type="scientific">Gigaspora rosea</name>
    <dbReference type="NCBI Taxonomy" id="44941"/>
    <lineage>
        <taxon>Eukaryota</taxon>
        <taxon>Fungi</taxon>
        <taxon>Fungi incertae sedis</taxon>
        <taxon>Mucoromycota</taxon>
        <taxon>Glomeromycotina</taxon>
        <taxon>Glomeromycetes</taxon>
        <taxon>Diversisporales</taxon>
        <taxon>Gigasporaceae</taxon>
        <taxon>Gigaspora</taxon>
    </lineage>
</organism>
<dbReference type="Proteomes" id="UP000266673">
    <property type="component" value="Unassembled WGS sequence"/>
</dbReference>
<reference evidence="1 2" key="1">
    <citation type="submission" date="2018-06" db="EMBL/GenBank/DDBJ databases">
        <title>Comparative genomics reveals the genomic features of Rhizophagus irregularis, R. cerebriforme, R. diaphanum and Gigaspora rosea, and their symbiotic lifestyle signature.</title>
        <authorList>
            <person name="Morin E."/>
            <person name="San Clemente H."/>
            <person name="Chen E.C.H."/>
            <person name="De La Providencia I."/>
            <person name="Hainaut M."/>
            <person name="Kuo A."/>
            <person name="Kohler A."/>
            <person name="Murat C."/>
            <person name="Tang N."/>
            <person name="Roy S."/>
            <person name="Loubradou J."/>
            <person name="Henrissat B."/>
            <person name="Grigoriev I.V."/>
            <person name="Corradi N."/>
            <person name="Roux C."/>
            <person name="Martin F.M."/>
        </authorList>
    </citation>
    <scope>NUCLEOTIDE SEQUENCE [LARGE SCALE GENOMIC DNA]</scope>
    <source>
        <strain evidence="1 2">DAOM 194757</strain>
    </source>
</reference>
<sequence>MLRQLISENINLFTVFIETPSKPFADWTLPQICQLYGIGEQENASITEFPYFMCGRKDLNDETSQEIFKTLMNNLDLFYKYTHIQNEASKSLYLYLYLVAGANLHNGQFRIDPQFNIIGPNGHGPADYAIHASEYLKIIVVTEVKHERFGKGIAQNAVQIESVLANRKRKFDEMQNEDTFRDRVIGIVTDAITWYFLECFYDDQERPNFKLSNSIIVGYNNGRMEDDVKRILGHISGLLEEVQKPVDYFKSEGSETKRLKS</sequence>
<evidence type="ECO:0000313" key="1">
    <source>
        <dbReference type="EMBL" id="RIB18600.1"/>
    </source>
</evidence>
<name>A0A397V877_9GLOM</name>
<dbReference type="AlphaFoldDB" id="A0A397V877"/>
<dbReference type="EMBL" id="QKWP01000531">
    <property type="protein sequence ID" value="RIB18600.1"/>
    <property type="molecule type" value="Genomic_DNA"/>
</dbReference>
<gene>
    <name evidence="1" type="ORF">C2G38_2085316</name>
</gene>
<proteinExistence type="predicted"/>
<keyword evidence="2" id="KW-1185">Reference proteome</keyword>
<dbReference type="OrthoDB" id="2414517at2759"/>
<evidence type="ECO:0000313" key="2">
    <source>
        <dbReference type="Proteomes" id="UP000266673"/>
    </source>
</evidence>
<comment type="caution">
    <text evidence="1">The sequence shown here is derived from an EMBL/GenBank/DDBJ whole genome shotgun (WGS) entry which is preliminary data.</text>
</comment>